<evidence type="ECO:0000313" key="1">
    <source>
        <dbReference type="EMBL" id="MED6188489.1"/>
    </source>
</evidence>
<reference evidence="1 2" key="1">
    <citation type="journal article" date="2023" name="Plants (Basel)">
        <title>Bridging the Gap: Combining Genomics and Transcriptomics Approaches to Understand Stylosanthes scabra, an Orphan Legume from the Brazilian Caatinga.</title>
        <authorList>
            <person name="Ferreira-Neto J.R.C."/>
            <person name="da Silva M.D."/>
            <person name="Binneck E."/>
            <person name="de Melo N.F."/>
            <person name="da Silva R.H."/>
            <person name="de Melo A.L.T.M."/>
            <person name="Pandolfi V."/>
            <person name="Bustamante F.O."/>
            <person name="Brasileiro-Vidal A.C."/>
            <person name="Benko-Iseppon A.M."/>
        </authorList>
    </citation>
    <scope>NUCLEOTIDE SEQUENCE [LARGE SCALE GENOMIC DNA]</scope>
    <source>
        <tissue evidence="1">Leaves</tissue>
    </source>
</reference>
<sequence>MEHREITHERIIRLPDREPDYMLERIEGLGWGFMYNAFPQSMSPWCGSSAVTSQLPTKGWQLGRMASWIWTWFIRSSEDRGLIGPTIQQIIANIDRDGNFPSPAGRGRVSMNKWGRGRGLRYPPHGSRVLKSLPPSLAASATAIDVLDDDDGRA</sequence>
<dbReference type="EMBL" id="JASCZI010182726">
    <property type="protein sequence ID" value="MED6188489.1"/>
    <property type="molecule type" value="Genomic_DNA"/>
</dbReference>
<protein>
    <submittedName>
        <fullName evidence="1">Uncharacterized protein</fullName>
    </submittedName>
</protein>
<gene>
    <name evidence="1" type="ORF">PIB30_086477</name>
</gene>
<dbReference type="Proteomes" id="UP001341840">
    <property type="component" value="Unassembled WGS sequence"/>
</dbReference>
<accession>A0ABU6WT44</accession>
<evidence type="ECO:0000313" key="2">
    <source>
        <dbReference type="Proteomes" id="UP001341840"/>
    </source>
</evidence>
<comment type="caution">
    <text evidence="1">The sequence shown here is derived from an EMBL/GenBank/DDBJ whole genome shotgun (WGS) entry which is preliminary data.</text>
</comment>
<organism evidence="1 2">
    <name type="scientific">Stylosanthes scabra</name>
    <dbReference type="NCBI Taxonomy" id="79078"/>
    <lineage>
        <taxon>Eukaryota</taxon>
        <taxon>Viridiplantae</taxon>
        <taxon>Streptophyta</taxon>
        <taxon>Embryophyta</taxon>
        <taxon>Tracheophyta</taxon>
        <taxon>Spermatophyta</taxon>
        <taxon>Magnoliopsida</taxon>
        <taxon>eudicotyledons</taxon>
        <taxon>Gunneridae</taxon>
        <taxon>Pentapetalae</taxon>
        <taxon>rosids</taxon>
        <taxon>fabids</taxon>
        <taxon>Fabales</taxon>
        <taxon>Fabaceae</taxon>
        <taxon>Papilionoideae</taxon>
        <taxon>50 kb inversion clade</taxon>
        <taxon>dalbergioids sensu lato</taxon>
        <taxon>Dalbergieae</taxon>
        <taxon>Pterocarpus clade</taxon>
        <taxon>Stylosanthes</taxon>
    </lineage>
</organism>
<proteinExistence type="predicted"/>
<name>A0ABU6WT44_9FABA</name>
<keyword evidence="2" id="KW-1185">Reference proteome</keyword>